<evidence type="ECO:0000313" key="2">
    <source>
        <dbReference type="Proteomes" id="UP001595892"/>
    </source>
</evidence>
<sequence>MSNNSRRYAGKLHYLDSEEYLDVPALIFRESEISFTLISVIEFGRWQTLSGAVATLQPDGSYLAANVTMSNGAHSEPWSITLCVEFEDPGEAIEISGRISRGSEAYLFSGELDSAA</sequence>
<accession>A0ABV9NIB7</accession>
<gene>
    <name evidence="1" type="ORF">ACFO3Q_07590</name>
</gene>
<dbReference type="EMBL" id="JBHSGG010000022">
    <property type="protein sequence ID" value="MFC4728026.1"/>
    <property type="molecule type" value="Genomic_DNA"/>
</dbReference>
<proteinExistence type="predicted"/>
<reference evidence="2" key="1">
    <citation type="journal article" date="2019" name="Int. J. Syst. Evol. Microbiol.">
        <title>The Global Catalogue of Microorganisms (GCM) 10K type strain sequencing project: providing services to taxonomists for standard genome sequencing and annotation.</title>
        <authorList>
            <consortium name="The Broad Institute Genomics Platform"/>
            <consortium name="The Broad Institute Genome Sequencing Center for Infectious Disease"/>
            <person name="Wu L."/>
            <person name="Ma J."/>
        </authorList>
    </citation>
    <scope>NUCLEOTIDE SEQUENCE [LARGE SCALE GENOMIC DNA]</scope>
    <source>
        <strain evidence="2">CGMCC 1.13574</strain>
    </source>
</reference>
<evidence type="ECO:0000313" key="1">
    <source>
        <dbReference type="EMBL" id="MFC4728026.1"/>
    </source>
</evidence>
<protein>
    <submittedName>
        <fullName evidence="1">Uncharacterized protein</fullName>
    </submittedName>
</protein>
<dbReference type="Proteomes" id="UP001595892">
    <property type="component" value="Unassembled WGS sequence"/>
</dbReference>
<dbReference type="RefSeq" id="WP_377004047.1">
    <property type="nucleotide sequence ID" value="NZ_JBHSGG010000022.1"/>
</dbReference>
<comment type="caution">
    <text evidence="1">The sequence shown here is derived from an EMBL/GenBank/DDBJ whole genome shotgun (WGS) entry which is preliminary data.</text>
</comment>
<keyword evidence="2" id="KW-1185">Reference proteome</keyword>
<name>A0ABV9NIB7_9GAMM</name>
<organism evidence="1 2">
    <name type="scientific">Coralloluteibacterium thermophilum</name>
    <dbReference type="NCBI Taxonomy" id="2707049"/>
    <lineage>
        <taxon>Bacteria</taxon>
        <taxon>Pseudomonadati</taxon>
        <taxon>Pseudomonadota</taxon>
        <taxon>Gammaproteobacteria</taxon>
        <taxon>Lysobacterales</taxon>
        <taxon>Lysobacteraceae</taxon>
        <taxon>Coralloluteibacterium</taxon>
    </lineage>
</organism>